<dbReference type="Proteomes" id="UP000748752">
    <property type="component" value="Unassembled WGS sequence"/>
</dbReference>
<reference evidence="1 2" key="1">
    <citation type="journal article" date="2020" name="Microorganisms">
        <title>Osmotic Adaptation and Compatible Solute Biosynthesis of Phototrophic Bacteria as Revealed from Genome Analyses.</title>
        <authorList>
            <person name="Imhoff J.F."/>
            <person name="Rahn T."/>
            <person name="Kunzel S."/>
            <person name="Keller A."/>
            <person name="Neulinger S.C."/>
        </authorList>
    </citation>
    <scope>NUCLEOTIDE SEQUENCE [LARGE SCALE GENOMIC DNA]</scope>
    <source>
        <strain evidence="1 2">DSM 6210</strain>
    </source>
</reference>
<organism evidence="1 2">
    <name type="scientific">Thiohalocapsa halophila</name>
    <dbReference type="NCBI Taxonomy" id="69359"/>
    <lineage>
        <taxon>Bacteria</taxon>
        <taxon>Pseudomonadati</taxon>
        <taxon>Pseudomonadota</taxon>
        <taxon>Gammaproteobacteria</taxon>
        <taxon>Chromatiales</taxon>
        <taxon>Chromatiaceae</taxon>
        <taxon>Thiohalocapsa</taxon>
    </lineage>
</organism>
<sequence length="63" mass="7363">MLACHLVHTIRLQLKACGIHRSWDGIRRELDGQGRVTVELKREEGRTIHVRKAARPEPRQQRV</sequence>
<evidence type="ECO:0008006" key="3">
    <source>
        <dbReference type="Google" id="ProtNLM"/>
    </source>
</evidence>
<accession>A0ABS1CQJ4</accession>
<name>A0ABS1CQJ4_9GAMM</name>
<comment type="caution">
    <text evidence="1">The sequence shown here is derived from an EMBL/GenBank/DDBJ whole genome shotgun (WGS) entry which is preliminary data.</text>
</comment>
<keyword evidence="2" id="KW-1185">Reference proteome</keyword>
<evidence type="ECO:0000313" key="1">
    <source>
        <dbReference type="EMBL" id="MBK1634079.1"/>
    </source>
</evidence>
<gene>
    <name evidence="1" type="ORF">CKO31_25865</name>
</gene>
<proteinExistence type="predicted"/>
<evidence type="ECO:0000313" key="2">
    <source>
        <dbReference type="Proteomes" id="UP000748752"/>
    </source>
</evidence>
<dbReference type="EMBL" id="NRRV01000257">
    <property type="protein sequence ID" value="MBK1634079.1"/>
    <property type="molecule type" value="Genomic_DNA"/>
</dbReference>
<protein>
    <recommendedName>
        <fullName evidence="3">Transposase</fullName>
    </recommendedName>
</protein>